<dbReference type="EMBL" id="CP100355">
    <property type="protein sequence ID" value="UTF52783.1"/>
    <property type="molecule type" value="Genomic_DNA"/>
</dbReference>
<feature type="region of interest" description="Disordered" evidence="1">
    <location>
        <begin position="85"/>
        <end position="126"/>
    </location>
</feature>
<dbReference type="Proteomes" id="UP001056855">
    <property type="component" value="Chromosome"/>
</dbReference>
<dbReference type="KEGG" id="sawl:NGM29_13450"/>
<name>A0A9E7SW12_9EURY</name>
<sequence length="199" mass="21943">MSVHAYVPESSLNLDRNTHNRVLELADEDPVRFIRMDEPDTALAVIRGIDSIERLAGWRLANQSFFDPPKSQITEALDAREREILGEPVDSSTSSEKIETGPTSSALPEAPVSDPSPNHPDSRLETDEVLVIERGDRTEYVTPASAGADAPYVSRTIDENGDVWNENDDLRNDDLLRRLNGEHERTTIDDAPAALGGGR</sequence>
<dbReference type="AlphaFoldDB" id="A0A9E7SW12"/>
<evidence type="ECO:0000256" key="1">
    <source>
        <dbReference type="SAM" id="MobiDB-lite"/>
    </source>
</evidence>
<dbReference type="GeneID" id="73291070"/>
<accession>A0A9E7SW12</accession>
<reference evidence="2" key="1">
    <citation type="submission" date="2022-06" db="EMBL/GenBank/DDBJ databases">
        <title>Diverse halophilic archaea isolated from saline environments.</title>
        <authorList>
            <person name="Cui H.-L."/>
        </authorList>
    </citation>
    <scope>NUCLEOTIDE SEQUENCE</scope>
    <source>
        <strain evidence="2">WLHS1</strain>
    </source>
</reference>
<evidence type="ECO:0000313" key="2">
    <source>
        <dbReference type="EMBL" id="UTF52783.1"/>
    </source>
</evidence>
<feature type="compositionally biased region" description="Polar residues" evidence="1">
    <location>
        <begin position="90"/>
        <end position="106"/>
    </location>
</feature>
<protein>
    <submittedName>
        <fullName evidence="2">Uncharacterized protein</fullName>
    </submittedName>
</protein>
<dbReference type="RefSeq" id="WP_254156837.1">
    <property type="nucleotide sequence ID" value="NZ_CP100355.1"/>
</dbReference>
<keyword evidence="3" id="KW-1185">Reference proteome</keyword>
<gene>
    <name evidence="2" type="ORF">NGM29_13450</name>
</gene>
<proteinExistence type="predicted"/>
<organism evidence="2 3">
    <name type="scientific">Natronosalvus rutilus</name>
    <dbReference type="NCBI Taxonomy" id="2953753"/>
    <lineage>
        <taxon>Archaea</taxon>
        <taxon>Methanobacteriati</taxon>
        <taxon>Methanobacteriota</taxon>
        <taxon>Stenosarchaea group</taxon>
        <taxon>Halobacteria</taxon>
        <taxon>Halobacteriales</taxon>
        <taxon>Natrialbaceae</taxon>
        <taxon>Natronosalvus</taxon>
    </lineage>
</organism>
<evidence type="ECO:0000313" key="3">
    <source>
        <dbReference type="Proteomes" id="UP001056855"/>
    </source>
</evidence>